<dbReference type="EMBL" id="AP013055">
    <property type="protein sequence ID" value="BAO49516.1"/>
    <property type="molecule type" value="Genomic_DNA"/>
</dbReference>
<organism evidence="1 2">
    <name type="scientific">Alphaentomopoxvirus acuprea</name>
    <dbReference type="NCBI Taxonomy" id="62099"/>
    <lineage>
        <taxon>Viruses</taxon>
        <taxon>Varidnaviria</taxon>
        <taxon>Bamfordvirae</taxon>
        <taxon>Nucleocytoviricota</taxon>
        <taxon>Pokkesviricetes</taxon>
        <taxon>Chitovirales</taxon>
        <taxon>Poxviridae</taxon>
        <taxon>Entomopoxvirinae</taxon>
        <taxon>Alphaentomopoxvirus</taxon>
    </lineage>
</organism>
<evidence type="ECO:0000313" key="1">
    <source>
        <dbReference type="EMBL" id="BAO49516.1"/>
    </source>
</evidence>
<reference evidence="1 2" key="1">
    <citation type="journal article" date="2014" name="Virology">
        <title>The complete genome sequence of the Alphaentomopoxvirus Anomala cuprea entomopoxvirus, including its terminal hairpin loop sequences, suggests a potentially unique mode of apoptosis inhibition and mode of DNA replication.</title>
        <authorList>
            <person name="Mitsuhashi W."/>
            <person name="Miyamoto K."/>
            <person name="Wada S."/>
        </authorList>
    </citation>
    <scope>NUCLEOTIDE SEQUENCE [LARGE SCALE GENOMIC DNA]</scope>
    <source>
        <strain evidence="1">CV6M</strain>
    </source>
</reference>
<evidence type="ECO:0000313" key="2">
    <source>
        <dbReference type="Proteomes" id="UP000174145"/>
    </source>
</evidence>
<sequence>MKILFMLMLLFILIFISIYLNNINNITSDIYDLNIALIDSKHLDYYSSLCNINNYLGKKVDVVFINFYNIENMKNRIQFNNTYDNMFPKNNTNINNNNDIGGYISYNTLKHNKYSGISTESGFYYVENNNVTDISYGTSNITSFETKIINGKFNNYKIKIINYTSDIINDEDSNGYQDLLYFFTMIKNNYSNELFIIGGTIKLKYKLIELAFIKSSLNSISKLCPDKDITLNYFVIINNNLLTKYKSVKSEIISPYLYQSNDIFLVKIKGFKNKNIHDTIINNKLVWKEITGNFDNDYIIPDSFYNLQINKYSLENIIPSTYLIKSINSRLFKHGKQIKTIIDENNKKSNELKNDITTSKTHITKLMKAINNIETKYLPVLDNHYFATHK</sequence>
<keyword evidence="2" id="KW-1185">Reference proteome</keyword>
<dbReference type="RefSeq" id="YP_009001629.1">
    <property type="nucleotide sequence ID" value="NC_023426.1"/>
</dbReference>
<accession>W6JLK6</accession>
<dbReference type="KEGG" id="vg:18263585"/>
<name>W6JLK6_9POXV</name>
<proteinExistence type="predicted"/>
<dbReference type="GeneID" id="18263585"/>
<dbReference type="Proteomes" id="UP000174145">
    <property type="component" value="Segment"/>
</dbReference>
<protein>
    <submittedName>
        <fullName evidence="1">Uncharacterized protein</fullName>
    </submittedName>
</protein>